<dbReference type="Gene3D" id="1.10.575.10">
    <property type="entry name" value="P1 Nuclease"/>
    <property type="match status" value="1"/>
</dbReference>
<evidence type="ECO:0000313" key="2">
    <source>
        <dbReference type="EMBL" id="GLK48238.1"/>
    </source>
</evidence>
<keyword evidence="3" id="KW-1185">Reference proteome</keyword>
<dbReference type="SUPFAM" id="SSF48537">
    <property type="entry name" value="Phospholipase C/P1 nuclease"/>
    <property type="match status" value="1"/>
</dbReference>
<dbReference type="Proteomes" id="UP001143509">
    <property type="component" value="Unassembled WGS sequence"/>
</dbReference>
<accession>A0ABQ5TA61</accession>
<comment type="caution">
    <text evidence="2">The sequence shown here is derived from an EMBL/GenBank/DDBJ whole genome shotgun (WGS) entry which is preliminary data.</text>
</comment>
<protein>
    <recommendedName>
        <fullName evidence="4">S1/P1 Nuclease</fullName>
    </recommendedName>
</protein>
<gene>
    <name evidence="2" type="ORF">GCM10017620_12110</name>
</gene>
<reference evidence="2" key="2">
    <citation type="submission" date="2023-01" db="EMBL/GenBank/DDBJ databases">
        <authorList>
            <person name="Sun Q."/>
            <person name="Evtushenko L."/>
        </authorList>
    </citation>
    <scope>NUCLEOTIDE SEQUENCE</scope>
    <source>
        <strain evidence="2">VKM B-1499</strain>
    </source>
</reference>
<dbReference type="InterPro" id="IPR008947">
    <property type="entry name" value="PLipase_C/P1_nuclease_dom_sf"/>
</dbReference>
<dbReference type="EMBL" id="BSFD01000002">
    <property type="protein sequence ID" value="GLK48238.1"/>
    <property type="molecule type" value="Genomic_DNA"/>
</dbReference>
<feature type="signal peptide" evidence="1">
    <location>
        <begin position="1"/>
        <end position="26"/>
    </location>
</feature>
<proteinExistence type="predicted"/>
<reference evidence="2" key="1">
    <citation type="journal article" date="2014" name="Int. J. Syst. Evol. Microbiol.">
        <title>Complete genome of a new Firmicutes species belonging to the dominant human colonic microbiota ('Ruminococcus bicirculans') reveals two chromosomes and a selective capacity to utilize plant glucans.</title>
        <authorList>
            <consortium name="NISC Comparative Sequencing Program"/>
            <person name="Wegmann U."/>
            <person name="Louis P."/>
            <person name="Goesmann A."/>
            <person name="Henrissat B."/>
            <person name="Duncan S.H."/>
            <person name="Flint H.J."/>
        </authorList>
    </citation>
    <scope>NUCLEOTIDE SEQUENCE</scope>
    <source>
        <strain evidence="2">VKM B-1499</strain>
    </source>
</reference>
<organism evidence="2 3">
    <name type="scientific">Brevundimonas intermedia</name>
    <dbReference type="NCBI Taxonomy" id="74315"/>
    <lineage>
        <taxon>Bacteria</taxon>
        <taxon>Pseudomonadati</taxon>
        <taxon>Pseudomonadota</taxon>
        <taxon>Alphaproteobacteria</taxon>
        <taxon>Caulobacterales</taxon>
        <taxon>Caulobacteraceae</taxon>
        <taxon>Brevundimonas</taxon>
    </lineage>
</organism>
<evidence type="ECO:0000256" key="1">
    <source>
        <dbReference type="SAM" id="SignalP"/>
    </source>
</evidence>
<keyword evidence="1" id="KW-0732">Signal</keyword>
<name>A0ABQ5TA61_9CAUL</name>
<evidence type="ECO:0000313" key="3">
    <source>
        <dbReference type="Proteomes" id="UP001143509"/>
    </source>
</evidence>
<sequence>MLSFRVRLMKRLAIAALALIAVVAPAVTVDAWGNTGHRLIGVAAMRALPDALPAFLKTPGAIADVGELAREPDRWKGAGQPHDRERDTAHFIDLDDNGHVFDPRGMTLAELPRLKSEYDAALTKAGLDVDDAGYLPYAMIDAWQNLGRDFAYWRVLNAAEKRETNMERQAWYRADRLRREALILRDIGVMGHYVGDGSQPHHTTIHYNGWGDFPNPEGFTSSRQTHALFEGEFTNRVARLDAVEAPMPAANLDGFDVKARTVAYLTTTVGTVIPFYRLEKAGGFRDSDPRGAAFVNERLAAGAAELRDFITAAWTASGSASIGWPAVKVAEVEAGTVDPWIAMVGED</sequence>
<evidence type="ECO:0008006" key="4">
    <source>
        <dbReference type="Google" id="ProtNLM"/>
    </source>
</evidence>
<feature type="chain" id="PRO_5046028895" description="S1/P1 Nuclease" evidence="1">
    <location>
        <begin position="27"/>
        <end position="347"/>
    </location>
</feature>